<evidence type="ECO:0000256" key="1">
    <source>
        <dbReference type="SAM" id="MobiDB-lite"/>
    </source>
</evidence>
<reference evidence="3" key="1">
    <citation type="submission" date="2023-03" db="EMBL/GenBank/DDBJ databases">
        <title>Massive genome expansion in bonnet fungi (Mycena s.s.) driven by repeated elements and novel gene families across ecological guilds.</title>
        <authorList>
            <consortium name="Lawrence Berkeley National Laboratory"/>
            <person name="Harder C.B."/>
            <person name="Miyauchi S."/>
            <person name="Viragh M."/>
            <person name="Kuo A."/>
            <person name="Thoen E."/>
            <person name="Andreopoulos B."/>
            <person name="Lu D."/>
            <person name="Skrede I."/>
            <person name="Drula E."/>
            <person name="Henrissat B."/>
            <person name="Morin E."/>
            <person name="Kohler A."/>
            <person name="Barry K."/>
            <person name="LaButti K."/>
            <person name="Morin E."/>
            <person name="Salamov A."/>
            <person name="Lipzen A."/>
            <person name="Mereny Z."/>
            <person name="Hegedus B."/>
            <person name="Baldrian P."/>
            <person name="Stursova M."/>
            <person name="Weitz H."/>
            <person name="Taylor A."/>
            <person name="Grigoriev I.V."/>
            <person name="Nagy L.G."/>
            <person name="Martin F."/>
            <person name="Kauserud H."/>
        </authorList>
    </citation>
    <scope>NUCLEOTIDE SEQUENCE</scope>
    <source>
        <strain evidence="3">9144</strain>
    </source>
</reference>
<dbReference type="InterPro" id="IPR001005">
    <property type="entry name" value="SANT/Myb"/>
</dbReference>
<sequence length="419" mass="45679">MVRPHAARHPPINLTSTSQDGLGALAALAEAAALASSERLPLVSLNTNTSGFVCAANGAPKRPATPTPLDEAPSKKPTVLNFDLSDSPPPCVPLKRARGRPPKSASPSTVATPAPRAKGKAAKKKTKAEEGSEANRKHWGVHETTILLEAVLGMDADDIFGKLTVQANLIWPKVIALLPVDFNRTAAQCKARFESLLSTFKALYGFRTFTGGGADADEYDWDNEQAVDAHLANSKAQGCDVDGLNAQVCKMWKENGWYDLFVHRYKDNPKVVRQTARSSAEISDDEDIGFRFHDDHDDDLKPLKPVSTAKSLPDIKPTSSRTATAKPTSRIGSSSSRTDKHKIKKEDRLSGLNTWLTTKARNDERMAELRAQDGEFKRLREAADVAKTILNDDTGVYSFTNRDKANEVMARFLDHALGI</sequence>
<evidence type="ECO:0000259" key="2">
    <source>
        <dbReference type="PROSITE" id="PS50090"/>
    </source>
</evidence>
<feature type="compositionally biased region" description="Basic and acidic residues" evidence="1">
    <location>
        <begin position="127"/>
        <end position="136"/>
    </location>
</feature>
<feature type="region of interest" description="Disordered" evidence="1">
    <location>
        <begin position="57"/>
        <end position="136"/>
    </location>
</feature>
<feature type="compositionally biased region" description="Polar residues" evidence="1">
    <location>
        <begin position="317"/>
        <end position="336"/>
    </location>
</feature>
<feature type="compositionally biased region" description="Basic and acidic residues" evidence="1">
    <location>
        <begin position="293"/>
        <end position="302"/>
    </location>
</feature>
<feature type="region of interest" description="Disordered" evidence="1">
    <location>
        <begin position="293"/>
        <end position="344"/>
    </location>
</feature>
<comment type="caution">
    <text evidence="3">The sequence shown here is derived from an EMBL/GenBank/DDBJ whole genome shotgun (WGS) entry which is preliminary data.</text>
</comment>
<dbReference type="PROSITE" id="PS50090">
    <property type="entry name" value="MYB_LIKE"/>
    <property type="match status" value="1"/>
</dbReference>
<name>A0AAD6Y6H5_9AGAR</name>
<proteinExistence type="predicted"/>
<dbReference type="AlphaFoldDB" id="A0AAD6Y6H5"/>
<accession>A0AAD6Y6H5</accession>
<organism evidence="3 4">
    <name type="scientific">Mycena pura</name>
    <dbReference type="NCBI Taxonomy" id="153505"/>
    <lineage>
        <taxon>Eukaryota</taxon>
        <taxon>Fungi</taxon>
        <taxon>Dikarya</taxon>
        <taxon>Basidiomycota</taxon>
        <taxon>Agaricomycotina</taxon>
        <taxon>Agaricomycetes</taxon>
        <taxon>Agaricomycetidae</taxon>
        <taxon>Agaricales</taxon>
        <taxon>Marasmiineae</taxon>
        <taxon>Mycenaceae</taxon>
        <taxon>Mycena</taxon>
    </lineage>
</organism>
<dbReference type="EMBL" id="JARJCW010000048">
    <property type="protein sequence ID" value="KAJ7204077.1"/>
    <property type="molecule type" value="Genomic_DNA"/>
</dbReference>
<feature type="compositionally biased region" description="Basic residues" evidence="1">
    <location>
        <begin position="117"/>
        <end position="126"/>
    </location>
</feature>
<evidence type="ECO:0000313" key="3">
    <source>
        <dbReference type="EMBL" id="KAJ7204077.1"/>
    </source>
</evidence>
<gene>
    <name evidence="3" type="ORF">GGX14DRAFT_569677</name>
</gene>
<dbReference type="Proteomes" id="UP001219525">
    <property type="component" value="Unassembled WGS sequence"/>
</dbReference>
<evidence type="ECO:0000313" key="4">
    <source>
        <dbReference type="Proteomes" id="UP001219525"/>
    </source>
</evidence>
<feature type="domain" description="Myb-like" evidence="2">
    <location>
        <begin position="131"/>
        <end position="197"/>
    </location>
</feature>
<keyword evidence="4" id="KW-1185">Reference proteome</keyword>
<dbReference type="SMART" id="SM00717">
    <property type="entry name" value="SANT"/>
    <property type="match status" value="1"/>
</dbReference>
<protein>
    <recommendedName>
        <fullName evidence="2">Myb-like domain-containing protein</fullName>
    </recommendedName>
</protein>